<gene>
    <name evidence="2" type="ORF">SY83_18395</name>
</gene>
<feature type="repeat" description="TPR" evidence="1">
    <location>
        <begin position="164"/>
        <end position="197"/>
    </location>
</feature>
<keyword evidence="3" id="KW-1185">Reference proteome</keyword>
<dbReference type="PATRIC" id="fig|1178515.4.peg.3709"/>
<dbReference type="SMART" id="SM00028">
    <property type="entry name" value="TPR"/>
    <property type="match status" value="3"/>
</dbReference>
<dbReference type="AlphaFoldDB" id="A0A172TQH4"/>
<dbReference type="Pfam" id="PF14559">
    <property type="entry name" value="TPR_19"/>
    <property type="match status" value="1"/>
</dbReference>
<organism evidence="2 3">
    <name type="scientific">Paenibacillus swuensis</name>
    <dbReference type="NCBI Taxonomy" id="1178515"/>
    <lineage>
        <taxon>Bacteria</taxon>
        <taxon>Bacillati</taxon>
        <taxon>Bacillota</taxon>
        <taxon>Bacilli</taxon>
        <taxon>Bacillales</taxon>
        <taxon>Paenibacillaceae</taxon>
        <taxon>Paenibacillus</taxon>
    </lineage>
</organism>
<dbReference type="InterPro" id="IPR019734">
    <property type="entry name" value="TPR_rpt"/>
</dbReference>
<dbReference type="KEGG" id="pswu:SY83_18395"/>
<dbReference type="Pfam" id="PF13181">
    <property type="entry name" value="TPR_8"/>
    <property type="match status" value="1"/>
</dbReference>
<proteinExistence type="predicted"/>
<keyword evidence="1" id="KW-0802">TPR repeat</keyword>
<evidence type="ECO:0000313" key="3">
    <source>
        <dbReference type="Proteomes" id="UP000076927"/>
    </source>
</evidence>
<name>A0A172TQH4_9BACL</name>
<evidence type="ECO:0000313" key="2">
    <source>
        <dbReference type="EMBL" id="ANE49013.1"/>
    </source>
</evidence>
<accession>A0A172TQH4</accession>
<dbReference type="EMBL" id="CP011388">
    <property type="protein sequence ID" value="ANE49013.1"/>
    <property type="molecule type" value="Genomic_DNA"/>
</dbReference>
<reference evidence="2 3" key="1">
    <citation type="submission" date="2015-01" db="EMBL/GenBank/DDBJ databases">
        <title>Paenibacillus swuensis/DY6/whole genome sequencing.</title>
        <authorList>
            <person name="Kim M.K."/>
            <person name="Srinivasan S."/>
            <person name="Lee J.-J."/>
        </authorList>
    </citation>
    <scope>NUCLEOTIDE SEQUENCE [LARGE SCALE GENOMIC DNA]</scope>
    <source>
        <strain evidence="2 3">DY6</strain>
    </source>
</reference>
<dbReference type="Gene3D" id="1.25.40.10">
    <property type="entry name" value="Tetratricopeptide repeat domain"/>
    <property type="match status" value="1"/>
</dbReference>
<dbReference type="SUPFAM" id="SSF48452">
    <property type="entry name" value="TPR-like"/>
    <property type="match status" value="1"/>
</dbReference>
<protein>
    <submittedName>
        <fullName evidence="2">Uncharacterized protein</fullName>
    </submittedName>
</protein>
<dbReference type="Proteomes" id="UP000076927">
    <property type="component" value="Chromosome"/>
</dbReference>
<evidence type="ECO:0000256" key="1">
    <source>
        <dbReference type="PROSITE-ProRule" id="PRU00339"/>
    </source>
</evidence>
<sequence length="222" mass="25385">MFKPIFASMNEVLDEIIRDFPNATGTRKEELNEKIQVLKAMSDSMIEEWLLFEEKIRTLPSEQNSSDNVSSHHPFSLSQLLEQQGGQLSPELKSSEFIKGQGYFKLYMFKEAIGYFKAIVAAQPDYLLARLYLALAYLKTGDMNEAYPHFQMIIPMTDNKMMKAISYNALGCIQARNQNTEKACEYFKMAYQLDPSIVEPLSNLEMVQHKSDTMNLSAGLNH</sequence>
<dbReference type="PROSITE" id="PS50005">
    <property type="entry name" value="TPR"/>
    <property type="match status" value="1"/>
</dbReference>
<dbReference type="InterPro" id="IPR011990">
    <property type="entry name" value="TPR-like_helical_dom_sf"/>
</dbReference>
<dbReference type="STRING" id="1178515.SY83_18395"/>